<name>A0A4S4L3S7_9AGAM</name>
<organism evidence="2 3">
    <name type="scientific">Phellinidium pouzarii</name>
    <dbReference type="NCBI Taxonomy" id="167371"/>
    <lineage>
        <taxon>Eukaryota</taxon>
        <taxon>Fungi</taxon>
        <taxon>Dikarya</taxon>
        <taxon>Basidiomycota</taxon>
        <taxon>Agaricomycotina</taxon>
        <taxon>Agaricomycetes</taxon>
        <taxon>Hymenochaetales</taxon>
        <taxon>Hymenochaetaceae</taxon>
        <taxon>Phellinidium</taxon>
    </lineage>
</organism>
<comment type="caution">
    <text evidence="2">The sequence shown here is derived from an EMBL/GenBank/DDBJ whole genome shotgun (WGS) entry which is preliminary data.</text>
</comment>
<evidence type="ECO:0000313" key="2">
    <source>
        <dbReference type="EMBL" id="THH05959.1"/>
    </source>
</evidence>
<evidence type="ECO:0000256" key="1">
    <source>
        <dbReference type="ARBA" id="ARBA00008903"/>
    </source>
</evidence>
<dbReference type="InterPro" id="IPR003462">
    <property type="entry name" value="ODC_Mu_crystall"/>
</dbReference>
<comment type="similarity">
    <text evidence="1">Belongs to the ornithine cyclodeaminase/mu-crystallin family.</text>
</comment>
<accession>A0A4S4L3S7</accession>
<dbReference type="EMBL" id="SGPK01000225">
    <property type="protein sequence ID" value="THH05959.1"/>
    <property type="molecule type" value="Genomic_DNA"/>
</dbReference>
<evidence type="ECO:0000313" key="3">
    <source>
        <dbReference type="Proteomes" id="UP000308199"/>
    </source>
</evidence>
<reference evidence="2 3" key="1">
    <citation type="submission" date="2019-02" db="EMBL/GenBank/DDBJ databases">
        <title>Genome sequencing of the rare red list fungi Phellinidium pouzarii.</title>
        <authorList>
            <person name="Buettner E."/>
            <person name="Kellner H."/>
        </authorList>
    </citation>
    <scope>NUCLEOTIDE SEQUENCE [LARGE SCALE GENOMIC DNA]</scope>
    <source>
        <strain evidence="2 3">DSM 108285</strain>
    </source>
</reference>
<dbReference type="GO" id="GO:0005737">
    <property type="term" value="C:cytoplasm"/>
    <property type="evidence" value="ECO:0007669"/>
    <property type="project" value="TreeGrafter"/>
</dbReference>
<dbReference type="PANTHER" id="PTHR13812:SF19">
    <property type="entry name" value="KETIMINE REDUCTASE MU-CRYSTALLIN"/>
    <property type="match status" value="1"/>
</dbReference>
<gene>
    <name evidence="2" type="ORF">EW145_g4409</name>
</gene>
<dbReference type="Proteomes" id="UP000308199">
    <property type="component" value="Unassembled WGS sequence"/>
</dbReference>
<proteinExistence type="inferred from homology"/>
<dbReference type="OrthoDB" id="41492at2759"/>
<dbReference type="AlphaFoldDB" id="A0A4S4L3S7"/>
<dbReference type="Gene3D" id="3.30.1780.10">
    <property type="entry name" value="ornithine cyclodeaminase, domain 1"/>
    <property type="match status" value="1"/>
</dbReference>
<keyword evidence="3" id="KW-1185">Reference proteome</keyword>
<dbReference type="PANTHER" id="PTHR13812">
    <property type="entry name" value="KETIMINE REDUCTASE MU-CRYSTALLIN"/>
    <property type="match status" value="1"/>
</dbReference>
<dbReference type="InterPro" id="IPR023401">
    <property type="entry name" value="ODC_N"/>
</dbReference>
<protein>
    <submittedName>
        <fullName evidence="2">Uncharacterized protein</fullName>
    </submittedName>
</protein>
<dbReference type="SUPFAM" id="SSF51735">
    <property type="entry name" value="NAD(P)-binding Rossmann-fold domains"/>
    <property type="match status" value="1"/>
</dbReference>
<dbReference type="InterPro" id="IPR036291">
    <property type="entry name" value="NAD(P)-bd_dom_sf"/>
</dbReference>
<sequence length="122" mass="12746">MSLLVLSANDVSVISSTFTSNALTSLMALVFARLRVPENAAVPHRTAISTDTYNTLFMPAQVPGFGTAIKIVSIPSPSSGNLKKGGIPATTVILDEQTGAAKAVINARSLTALRTAAGEWRF</sequence>